<dbReference type="Pfam" id="PF17888">
    <property type="entry name" value="Carm_PH"/>
    <property type="match status" value="1"/>
</dbReference>
<feature type="region of interest" description="Disordered" evidence="1">
    <location>
        <begin position="679"/>
        <end position="791"/>
    </location>
</feature>
<dbReference type="OMA" id="DMANFRI"/>
<protein>
    <recommendedName>
        <fullName evidence="2">CARMIL pleckstrin homology domain-containing protein</fullName>
    </recommendedName>
</protein>
<name>A0A1X7U7L6_AMPQE</name>
<evidence type="ECO:0000256" key="1">
    <source>
        <dbReference type="SAM" id="MobiDB-lite"/>
    </source>
</evidence>
<dbReference type="eggNOG" id="KOG4242">
    <property type="taxonomic scope" value="Eukaryota"/>
</dbReference>
<dbReference type="EnsemblMetazoa" id="Aqu2.1.23927_001">
    <property type="protein sequence ID" value="Aqu2.1.23927_001"/>
    <property type="gene ID" value="Aqu2.1.23927"/>
</dbReference>
<dbReference type="GO" id="GO:0034315">
    <property type="term" value="P:regulation of Arp2/3 complex-mediated actin nucleation"/>
    <property type="evidence" value="ECO:0007669"/>
    <property type="project" value="TreeGrafter"/>
</dbReference>
<dbReference type="SMART" id="SM00368">
    <property type="entry name" value="LRR_RI"/>
    <property type="match status" value="4"/>
</dbReference>
<dbReference type="SUPFAM" id="SSF52047">
    <property type="entry name" value="RNI-like"/>
    <property type="match status" value="1"/>
</dbReference>
<dbReference type="OrthoDB" id="18598at2759"/>
<dbReference type="PANTHER" id="PTHR24112">
    <property type="entry name" value="LEUCINE-RICH REPEAT, ISOFORM F-RELATED"/>
    <property type="match status" value="1"/>
</dbReference>
<feature type="domain" description="CARMIL pleckstrin homology" evidence="2">
    <location>
        <begin position="39"/>
        <end position="129"/>
    </location>
</feature>
<organism evidence="3">
    <name type="scientific">Amphimedon queenslandica</name>
    <name type="common">Sponge</name>
    <dbReference type="NCBI Taxonomy" id="400682"/>
    <lineage>
        <taxon>Eukaryota</taxon>
        <taxon>Metazoa</taxon>
        <taxon>Porifera</taxon>
        <taxon>Demospongiae</taxon>
        <taxon>Heteroscleromorpha</taxon>
        <taxon>Haplosclerida</taxon>
        <taxon>Niphatidae</taxon>
        <taxon>Amphimedon</taxon>
    </lineage>
</organism>
<reference evidence="3" key="1">
    <citation type="submission" date="2017-05" db="UniProtKB">
        <authorList>
            <consortium name="EnsemblMetazoa"/>
        </authorList>
    </citation>
    <scope>IDENTIFICATION</scope>
</reference>
<dbReference type="InterPro" id="IPR011993">
    <property type="entry name" value="PH-like_dom_sf"/>
</dbReference>
<dbReference type="STRING" id="400682.A0A1X7U7L6"/>
<feature type="compositionally biased region" description="Polar residues" evidence="1">
    <location>
        <begin position="782"/>
        <end position="791"/>
    </location>
</feature>
<dbReference type="Gene3D" id="3.80.10.10">
    <property type="entry name" value="Ribonuclease Inhibitor"/>
    <property type="match status" value="2"/>
</dbReference>
<dbReference type="AlphaFoldDB" id="A0A1X7U7L6"/>
<evidence type="ECO:0000259" key="2">
    <source>
        <dbReference type="Pfam" id="PF17888"/>
    </source>
</evidence>
<sequence length="791" mass="88646">MASSEDKSLDIFGKPLELTEQEIAVLGDDAVRVFLRRVLSVETHTKKGIVSDPKTLVVSSSRCHVIAQKPSVKLETSFNFLKITLIECSEKKLVFHLIGEGRPREFTTDRKNGVTIVGLILAQLKNLFPVTPLDTLIKASYSTESINSEVSLLHESLRQAMDSSDPNSLESFITIYGFLCDLHNIPYIAEISSYLRAAYWTHGFRELNLRDFEHFSIRDLLPLVATLRHNNYFDSFSVDGMKVTGEVFDELAHTLVHSQTLKKLKLTNCSLKPVKKLNVTSLGQIMQQFFSSAISLQVINLSDCKLTPDLAIAIMEGLSVNPNISDTTLNLSSNELGHGLDVRSMSDSLSRLKKVNALNISNTNIDQDLSRLIEALGLNRSIKHLSIGQNFEGRERIEGVKQLCRMIKADDCCLESLDISDSKLKEVTSAILNSLIYNDSIVKLDISGNGMGTHGLRAMVKLLLSGTQLKELHCGNNDITAPGLTYIADAIEHNYTILSISCPLSDIVKVAARDGDIIEEALMRIQRYLCRNHSDEKLEMKLAKIRQKTLLTTSQQSALISREVVQVEEMLGNLSRAEKKPTNYDVEVDRAKAVKEEANKVLQLVDSLYSPQKEAQQFEIIVKRMSEVLEREVEGLYREFVQENIETMVTQSVKSCPLLLTESDRETLRQIGRRELQSELQETKKAVARRTAPEIINSIRTKDQTTPMGKRRRRKDDNEEDDDEIVIPSDPLTTDGPTLQHLGNKRPRPPRRNQNRPAGLKKAAETGPSSIWDLPASDDTDNNSTPVETKK</sequence>
<dbReference type="GO" id="GO:0005886">
    <property type="term" value="C:plasma membrane"/>
    <property type="evidence" value="ECO:0007669"/>
    <property type="project" value="TreeGrafter"/>
</dbReference>
<accession>A0A1X7U7L6</accession>
<dbReference type="InterPro" id="IPR051279">
    <property type="entry name" value="PP1-Reg/Actin-Interact_Protein"/>
</dbReference>
<proteinExistence type="predicted"/>
<dbReference type="PANTHER" id="PTHR24112:SF66">
    <property type="entry name" value="LEUCINE-RICH REPEAT, ISOFORM F"/>
    <property type="match status" value="1"/>
</dbReference>
<dbReference type="InterPro" id="IPR041245">
    <property type="entry name" value="CARMIL_PH"/>
</dbReference>
<dbReference type="GO" id="GO:0030027">
    <property type="term" value="C:lamellipodium"/>
    <property type="evidence" value="ECO:0007669"/>
    <property type="project" value="TreeGrafter"/>
</dbReference>
<dbReference type="Gene3D" id="2.30.29.30">
    <property type="entry name" value="Pleckstrin-homology domain (PH domain)/Phosphotyrosine-binding domain (PTB)"/>
    <property type="match status" value="1"/>
</dbReference>
<dbReference type="InParanoid" id="A0A1X7U7L6"/>
<feature type="compositionally biased region" description="Basic residues" evidence="1">
    <location>
        <begin position="743"/>
        <end position="754"/>
    </location>
</feature>
<dbReference type="GO" id="GO:0016477">
    <property type="term" value="P:cell migration"/>
    <property type="evidence" value="ECO:0007669"/>
    <property type="project" value="TreeGrafter"/>
</dbReference>
<evidence type="ECO:0000313" key="3">
    <source>
        <dbReference type="EnsemblMetazoa" id="Aqu2.1.23927_001"/>
    </source>
</evidence>
<dbReference type="InterPro" id="IPR032675">
    <property type="entry name" value="LRR_dom_sf"/>
</dbReference>